<comment type="caution">
    <text evidence="1">The sequence shown here is derived from an EMBL/GenBank/DDBJ whole genome shotgun (WGS) entry which is preliminary data.</text>
</comment>
<evidence type="ECO:0000313" key="1">
    <source>
        <dbReference type="EMBL" id="TGY69974.1"/>
    </source>
</evidence>
<evidence type="ECO:0000313" key="2">
    <source>
        <dbReference type="Proteomes" id="UP000310760"/>
    </source>
</evidence>
<dbReference type="SUPFAM" id="SSF49464">
    <property type="entry name" value="Carboxypeptidase regulatory domain-like"/>
    <property type="match status" value="1"/>
</dbReference>
<sequence length="774" mass="88319">MRKIVIIAILTASMVQGVFAQKIMIKGTVKDAASRKAAEYVNVVLQTADSVFVGGTTTDGKGGFLLNKVYAGDYLLAISSVGYRTQFIVLDGIKQNVNLGEILLEDDAVAMEGVTVSASAQVSQPDRKLIFPSERQMKVSTNGVNLLQQMMLPRIQINPMNNEIGVLGGGELQLRINGAKAEIEEIRALQPSDIIRIEYHDNPGLRYGNAEVVLDYIVRRPDTGGNFGMDLTQGMNTMWGEHNVFGKVNHKKSEFGVSFYTGPRDFYGMYRDNEEVFHLADGTTLHRIEEGEPGHGSMFMNNLSVNYNLQQTENSLFSATFRLRSNSQPHMDYQGVLVNVSAPDDKVDMIDRTKNSWTRPSLDLYYQQGLKNKQLLIFNVVGTYNREKSRRLYQESLQGELLTDIHNNVSGDKYSLIGEAIYEKQFSKGNSLSFGLRHTQSFANNEYRNGHYYETDMNQGDTYAYGEYRGKLNKLDYRLGVGVTRSYYKQSGDDLYENYSFNPRFVLHYTLLGNSFIRWKSDISNASPSLGDLSAVEQMVDSLQIRRGNPNLKSYLRYHTELTYEWQKGIFYSSLWGAYDYQPKAIMDEKYQDGDKIVQTWDNQKDWQKLSGRLTLRVGPVKDMLQFSFTGGVNHYMSHGNMYSHTYTNWYCNAMVSFNYKQFSLFWQMNTNFNKFWGETLSGGENIQMLAMYYTHKNLRVGLGAFNPFTDNYKQQTENWNKYASYKKANYVKESSQMFLASVSYHFSFGRKFKAGQRKVNNSDNDSGVMSTGK</sequence>
<dbReference type="InterPro" id="IPR008969">
    <property type="entry name" value="CarboxyPept-like_regulatory"/>
</dbReference>
<protein>
    <submittedName>
        <fullName evidence="1">TonB-dependent receptor</fullName>
    </submittedName>
</protein>
<dbReference type="Pfam" id="PF13715">
    <property type="entry name" value="CarbopepD_reg_2"/>
    <property type="match status" value="1"/>
</dbReference>
<dbReference type="SUPFAM" id="SSF56935">
    <property type="entry name" value="Porins"/>
    <property type="match status" value="1"/>
</dbReference>
<keyword evidence="1" id="KW-0675">Receptor</keyword>
<dbReference type="AlphaFoldDB" id="A0A4S2FLW1"/>
<dbReference type="Proteomes" id="UP000310760">
    <property type="component" value="Unassembled WGS sequence"/>
</dbReference>
<dbReference type="RefSeq" id="WP_135951767.1">
    <property type="nucleotide sequence ID" value="NZ_CAOOJZ010000037.1"/>
</dbReference>
<dbReference type="Gene3D" id="2.60.40.1120">
    <property type="entry name" value="Carboxypeptidase-like, regulatory domain"/>
    <property type="match status" value="1"/>
</dbReference>
<gene>
    <name evidence="1" type="ORF">E5339_11475</name>
</gene>
<dbReference type="EMBL" id="SRYJ01000023">
    <property type="protein sequence ID" value="TGY69974.1"/>
    <property type="molecule type" value="Genomic_DNA"/>
</dbReference>
<reference evidence="1 2" key="1">
    <citation type="submission" date="2019-04" db="EMBL/GenBank/DDBJ databases">
        <title>Microbes associate with the intestines of laboratory mice.</title>
        <authorList>
            <person name="Navarre W."/>
            <person name="Wong E."/>
            <person name="Huang K."/>
            <person name="Tropini C."/>
            <person name="Ng K."/>
            <person name="Yu B."/>
        </authorList>
    </citation>
    <scope>NUCLEOTIDE SEQUENCE [LARGE SCALE GENOMIC DNA]</scope>
    <source>
        <strain evidence="1 2">NM22_B1</strain>
    </source>
</reference>
<proteinExistence type="predicted"/>
<name>A0A4S2FLW1_9BACT</name>
<organism evidence="1 2">
    <name type="scientific">Phocaeicola sartorii</name>
    <dbReference type="NCBI Taxonomy" id="671267"/>
    <lineage>
        <taxon>Bacteria</taxon>
        <taxon>Pseudomonadati</taxon>
        <taxon>Bacteroidota</taxon>
        <taxon>Bacteroidia</taxon>
        <taxon>Bacteroidales</taxon>
        <taxon>Bacteroidaceae</taxon>
        <taxon>Phocaeicola</taxon>
    </lineage>
</organism>
<accession>A0A4S2FLW1</accession>